<reference evidence="1" key="1">
    <citation type="journal article" date="2015" name="Nature">
        <title>Complex archaea that bridge the gap between prokaryotes and eukaryotes.</title>
        <authorList>
            <person name="Spang A."/>
            <person name="Saw J.H."/>
            <person name="Jorgensen S.L."/>
            <person name="Zaremba-Niedzwiedzka K."/>
            <person name="Martijn J."/>
            <person name="Lind A.E."/>
            <person name="van Eijk R."/>
            <person name="Schleper C."/>
            <person name="Guy L."/>
            <person name="Ettema T.J."/>
        </authorList>
    </citation>
    <scope>NUCLEOTIDE SEQUENCE</scope>
</reference>
<dbReference type="AlphaFoldDB" id="A0A0F9S972"/>
<gene>
    <name evidence="1" type="ORF">LCGC14_0879900</name>
</gene>
<name>A0A0F9S972_9ZZZZ</name>
<comment type="caution">
    <text evidence="1">The sequence shown here is derived from an EMBL/GenBank/DDBJ whole genome shotgun (WGS) entry which is preliminary data.</text>
</comment>
<accession>A0A0F9S972</accession>
<dbReference type="Gene3D" id="2.60.120.260">
    <property type="entry name" value="Galactose-binding domain-like"/>
    <property type="match status" value="1"/>
</dbReference>
<organism evidence="1">
    <name type="scientific">marine sediment metagenome</name>
    <dbReference type="NCBI Taxonomy" id="412755"/>
    <lineage>
        <taxon>unclassified sequences</taxon>
        <taxon>metagenomes</taxon>
        <taxon>ecological metagenomes</taxon>
    </lineage>
</organism>
<sequence length="777" mass="84847">MQGLGLVTNADLLATGQQPLMRLWINVGGVWIDITILLDPVTGVPKNYLKDISFSSGGARMSPNPIAGQFSAVISNEGNIFHPNHPTSGYQAYFQAGRQVWIEIGGNYAVGGIKYWQRIIGYMDEPEFASDTYELTIKGLDYMKALTDMKFTKEIQGVYPGTGFTPIDNYWGAVHTISTTVTELTEGPELYNEADALDIVGDANNVANWAAGVGCARAAAVDGVGAPPSVNQMWIMKDTGGGVTEGYTENDFPPLAVTMGTQYRVFFSFRQVGEFPNPGLLKLRIYASGAGGALIAESPNCTDPGLPYTLVTFYFTAVITGNVKLRFYVEGAGHSAVEFYVDNLSIKGMTIGANTPYQLPGGCTGIYAVELDNQDGAGFQPVWPGKQKGEGWYYDTVTRWFSFDKDKFINAGVNNLHIWYFTAQALENVVADILVKAGLGPPYTRATALVAMGNPVTGVLIDRVWFDAGSTYVKAIKMLCERCNYRFYFNWNGDPKFVTAPTIGAPVFTTFLPQHFTSPRLYQDRNEIRNKIVIEGEKRAELTGWEENMPSELKDEVSDAPSIVAYGEHTLNIKNHLFQDQISISAMCGTLLVAYRIPKWYFDFETPYNAVPLVLGDTVRVQELLDIALPITVTHICLIRNADISLYNVTYKCEMEGGNMIELLASIDDVDLDALAETNLFTVPAGRGCIITEVVMRNADGAVGTAEESFGWNTGDADNVIANAQRALSGATNYIIVVAANDAVRGAAAGTFKIDVQVVEGGARTCTVDVFGYLYWP</sequence>
<dbReference type="EMBL" id="LAZR01002761">
    <property type="protein sequence ID" value="KKN25908.1"/>
    <property type="molecule type" value="Genomic_DNA"/>
</dbReference>
<protein>
    <submittedName>
        <fullName evidence="1">Uncharacterized protein</fullName>
    </submittedName>
</protein>
<proteinExistence type="predicted"/>
<evidence type="ECO:0000313" key="1">
    <source>
        <dbReference type="EMBL" id="KKN25908.1"/>
    </source>
</evidence>